<dbReference type="Gene3D" id="3.90.45.10">
    <property type="entry name" value="Peptide deformylase"/>
    <property type="match status" value="1"/>
</dbReference>
<keyword evidence="2" id="KW-0408">Iron</keyword>
<dbReference type="EC" id="3.5.1.88" evidence="3"/>
<organism evidence="3 4">
    <name type="scientific">Roseburia porci</name>
    <dbReference type="NCBI Taxonomy" id="2605790"/>
    <lineage>
        <taxon>Bacteria</taxon>
        <taxon>Bacillati</taxon>
        <taxon>Bacillota</taxon>
        <taxon>Clostridia</taxon>
        <taxon>Lachnospirales</taxon>
        <taxon>Lachnospiraceae</taxon>
        <taxon>Roseburia</taxon>
    </lineage>
</organism>
<comment type="caution">
    <text evidence="3">The sequence shown here is derived from an EMBL/GenBank/DDBJ whole genome shotgun (WGS) entry which is preliminary data.</text>
</comment>
<dbReference type="EMBL" id="VUNI01000006">
    <property type="protein sequence ID" value="MST74414.1"/>
    <property type="molecule type" value="Genomic_DNA"/>
</dbReference>
<dbReference type="InterPro" id="IPR036821">
    <property type="entry name" value="Peptide_deformylase_sf"/>
</dbReference>
<keyword evidence="4" id="KW-1185">Reference proteome</keyword>
<accession>A0A6L5YPI4</accession>
<evidence type="ECO:0000313" key="4">
    <source>
        <dbReference type="Proteomes" id="UP000474024"/>
    </source>
</evidence>
<evidence type="ECO:0000256" key="2">
    <source>
        <dbReference type="ARBA" id="ARBA00023004"/>
    </source>
</evidence>
<proteinExistence type="inferred from homology"/>
<dbReference type="Pfam" id="PF01327">
    <property type="entry name" value="Pep_deformylase"/>
    <property type="match status" value="1"/>
</dbReference>
<dbReference type="RefSeq" id="WP_154429384.1">
    <property type="nucleotide sequence ID" value="NZ_VUNI01000006.1"/>
</dbReference>
<dbReference type="AlphaFoldDB" id="A0A6L5YPI4"/>
<keyword evidence="3" id="KW-0378">Hydrolase</keyword>
<dbReference type="InterPro" id="IPR023635">
    <property type="entry name" value="Peptide_deformylase"/>
</dbReference>
<evidence type="ECO:0000313" key="3">
    <source>
        <dbReference type="EMBL" id="MST74414.1"/>
    </source>
</evidence>
<dbReference type="PANTHER" id="PTHR10458:SF22">
    <property type="entry name" value="PEPTIDE DEFORMYLASE"/>
    <property type="match status" value="1"/>
</dbReference>
<evidence type="ECO:0000256" key="1">
    <source>
        <dbReference type="ARBA" id="ARBA00010759"/>
    </source>
</evidence>
<comment type="similarity">
    <text evidence="1">Belongs to the polypeptide deformylase family.</text>
</comment>
<sequence length="136" mass="15437">MVKNVRKGVFSQGQKAEPATTEDVAVAQDLLDTLRANENYCMGMSANMIGVNKRIIAINAGIVDMPMLNPRILNKTTPYEVRKIQRSAEDRTITRYDVIEVEYEDMDFNKKKQTFTGWLAHLIQNEIDRCEGEPVG</sequence>
<dbReference type="SUPFAM" id="SSF56420">
    <property type="entry name" value="Peptide deformylase"/>
    <property type="match status" value="1"/>
</dbReference>
<gene>
    <name evidence="3" type="ORF">FYJ75_05100</name>
</gene>
<dbReference type="PANTHER" id="PTHR10458">
    <property type="entry name" value="PEPTIDE DEFORMYLASE"/>
    <property type="match status" value="1"/>
</dbReference>
<protein>
    <submittedName>
        <fullName evidence="3">Peptide deformylase</fullName>
        <ecNumber evidence="3">3.5.1.88</ecNumber>
    </submittedName>
</protein>
<dbReference type="Proteomes" id="UP000474024">
    <property type="component" value="Unassembled WGS sequence"/>
</dbReference>
<reference evidence="3 4" key="1">
    <citation type="submission" date="2019-08" db="EMBL/GenBank/DDBJ databases">
        <title>In-depth cultivation of the pig gut microbiome towards novel bacterial diversity and tailored functional studies.</title>
        <authorList>
            <person name="Wylensek D."/>
            <person name="Hitch T.C.A."/>
            <person name="Clavel T."/>
        </authorList>
    </citation>
    <scope>NUCLEOTIDE SEQUENCE [LARGE SCALE GENOMIC DNA]</scope>
    <source>
        <strain evidence="3 4">MUC/MUC-530-WT-4D</strain>
    </source>
</reference>
<dbReference type="GO" id="GO:0042586">
    <property type="term" value="F:peptide deformylase activity"/>
    <property type="evidence" value="ECO:0007669"/>
    <property type="project" value="UniProtKB-EC"/>
</dbReference>
<name>A0A6L5YPI4_9FIRM</name>